<dbReference type="InterPro" id="IPR046887">
    <property type="entry name" value="RsmE_PUA-like"/>
</dbReference>
<dbReference type="EC" id="2.1.1.193" evidence="3 12"/>
<name>A0A242AAJ2_9ENTE</name>
<dbReference type="InterPro" id="IPR046886">
    <property type="entry name" value="RsmE_MTase_dom"/>
</dbReference>
<dbReference type="GO" id="GO:0070042">
    <property type="term" value="F:rRNA (uridine-N3-)-methyltransferase activity"/>
    <property type="evidence" value="ECO:0007669"/>
    <property type="project" value="TreeGrafter"/>
</dbReference>
<dbReference type="AlphaFoldDB" id="A0A242AAJ2"/>
<evidence type="ECO:0000256" key="10">
    <source>
        <dbReference type="ARBA" id="ARBA00025699"/>
    </source>
</evidence>
<dbReference type="RefSeq" id="WP_086275734.1">
    <property type="nucleotide sequence ID" value="NZ_NGKU01000001.1"/>
</dbReference>
<comment type="function">
    <text evidence="10 12">Specifically methylates the N3 position of the uracil ring of uridine 1498 (m3U1498) in 16S rRNA. Acts on the fully assembled 30S ribosomal subunit.</text>
</comment>
<comment type="catalytic activity">
    <reaction evidence="11 12">
        <text>uridine(1498) in 16S rRNA + S-adenosyl-L-methionine = N(3)-methyluridine(1498) in 16S rRNA + S-adenosyl-L-homocysteine + H(+)</text>
        <dbReference type="Rhea" id="RHEA:42920"/>
        <dbReference type="Rhea" id="RHEA-COMP:10283"/>
        <dbReference type="Rhea" id="RHEA-COMP:10284"/>
        <dbReference type="ChEBI" id="CHEBI:15378"/>
        <dbReference type="ChEBI" id="CHEBI:57856"/>
        <dbReference type="ChEBI" id="CHEBI:59789"/>
        <dbReference type="ChEBI" id="CHEBI:65315"/>
        <dbReference type="ChEBI" id="CHEBI:74502"/>
        <dbReference type="EC" id="2.1.1.193"/>
    </reaction>
</comment>
<feature type="domain" description="Ribosomal RNA small subunit methyltransferase E PUA-like" evidence="14">
    <location>
        <begin position="18"/>
        <end position="63"/>
    </location>
</feature>
<proteinExistence type="inferred from homology"/>
<dbReference type="NCBIfam" id="TIGR00046">
    <property type="entry name" value="RsmE family RNA methyltransferase"/>
    <property type="match status" value="1"/>
</dbReference>
<dbReference type="PANTHER" id="PTHR30027">
    <property type="entry name" value="RIBOSOMAL RNA SMALL SUBUNIT METHYLTRANSFERASE E"/>
    <property type="match status" value="1"/>
</dbReference>
<evidence type="ECO:0000313" key="15">
    <source>
        <dbReference type="EMBL" id="OTN77741.1"/>
    </source>
</evidence>
<dbReference type="InterPro" id="IPR006700">
    <property type="entry name" value="RsmE"/>
</dbReference>
<dbReference type="InterPro" id="IPR029026">
    <property type="entry name" value="tRNA_m1G_MTases_N"/>
</dbReference>
<dbReference type="OrthoDB" id="9815641at2"/>
<evidence type="ECO:0000256" key="12">
    <source>
        <dbReference type="PIRNR" id="PIRNR015601"/>
    </source>
</evidence>
<evidence type="ECO:0000259" key="13">
    <source>
        <dbReference type="Pfam" id="PF04452"/>
    </source>
</evidence>
<keyword evidence="5 12" id="KW-0963">Cytoplasm</keyword>
<gene>
    <name evidence="15" type="ORF">A5886_002842</name>
</gene>
<keyword evidence="8 12" id="KW-0808">Transferase</keyword>
<evidence type="ECO:0000256" key="9">
    <source>
        <dbReference type="ARBA" id="ARBA00022691"/>
    </source>
</evidence>
<dbReference type="Pfam" id="PF04452">
    <property type="entry name" value="Methyltrans_RNA"/>
    <property type="match status" value="1"/>
</dbReference>
<dbReference type="SUPFAM" id="SSF75217">
    <property type="entry name" value="alpha/beta knot"/>
    <property type="match status" value="1"/>
</dbReference>
<keyword evidence="7 12" id="KW-0489">Methyltransferase</keyword>
<reference evidence="15 16" key="1">
    <citation type="submission" date="2017-05" db="EMBL/GenBank/DDBJ databases">
        <title>The Genome Sequence of Enterococcus sp. 8G7_MSG3316.</title>
        <authorList>
            <consortium name="The Broad Institute Genomics Platform"/>
            <consortium name="The Broad Institute Genomic Center for Infectious Diseases"/>
            <person name="Earl A."/>
            <person name="Manson A."/>
            <person name="Schwartman J."/>
            <person name="Gilmore M."/>
            <person name="Abouelleil A."/>
            <person name="Cao P."/>
            <person name="Chapman S."/>
            <person name="Cusick C."/>
            <person name="Shea T."/>
            <person name="Young S."/>
            <person name="Neafsey D."/>
            <person name="Nusbaum C."/>
            <person name="Birren B."/>
        </authorList>
    </citation>
    <scope>NUCLEOTIDE SEQUENCE [LARGE SCALE GENOMIC DNA]</scope>
    <source>
        <strain evidence="15 16">8G7_MSG3316</strain>
    </source>
</reference>
<keyword evidence="6 12" id="KW-0698">rRNA processing</keyword>
<dbReference type="EMBL" id="NGKU01000001">
    <property type="protein sequence ID" value="OTN77741.1"/>
    <property type="molecule type" value="Genomic_DNA"/>
</dbReference>
<dbReference type="Pfam" id="PF20260">
    <property type="entry name" value="PUA_4"/>
    <property type="match status" value="1"/>
</dbReference>
<evidence type="ECO:0000256" key="3">
    <source>
        <dbReference type="ARBA" id="ARBA00012328"/>
    </source>
</evidence>
<evidence type="ECO:0000256" key="5">
    <source>
        <dbReference type="ARBA" id="ARBA00022490"/>
    </source>
</evidence>
<evidence type="ECO:0000256" key="11">
    <source>
        <dbReference type="ARBA" id="ARBA00047944"/>
    </source>
</evidence>
<dbReference type="STRING" id="1834191.A5886_002842"/>
<sequence length="251" mass="28125">MQRYFIDQPYHTQAEYALSGEPFHHMIRVMRMTTGDQVGLVFLDQIAIIAAISRIDESDVYLIEIEKEQQNKELPIHVTIASGYPKGDKLDLIVQKSTELGAAAFIGFPAQTSVVKWDEKKLQKKQQRLHKIAQEAAEQSQRQVAPSVTLLATEKAFWDHLSTYDHILVAYEESAKQGEIAMLLQVLTEVKPGSKVLAIFGPEGGLTPTEIKWAESHKAVLCGLGPRILRTETAPLYFLSAVSVQLELTRK</sequence>
<evidence type="ECO:0000256" key="4">
    <source>
        <dbReference type="ARBA" id="ARBA00013673"/>
    </source>
</evidence>
<dbReference type="Proteomes" id="UP000195043">
    <property type="component" value="Unassembled WGS sequence"/>
</dbReference>
<dbReference type="GO" id="GO:0070475">
    <property type="term" value="P:rRNA base methylation"/>
    <property type="evidence" value="ECO:0007669"/>
    <property type="project" value="TreeGrafter"/>
</dbReference>
<dbReference type="InterPro" id="IPR029028">
    <property type="entry name" value="Alpha/beta_knot_MTases"/>
</dbReference>
<evidence type="ECO:0000259" key="14">
    <source>
        <dbReference type="Pfam" id="PF20260"/>
    </source>
</evidence>
<comment type="subcellular location">
    <subcellularLocation>
        <location evidence="1 12">Cytoplasm</location>
    </subcellularLocation>
</comment>
<comment type="similarity">
    <text evidence="2 12">Belongs to the RNA methyltransferase RsmE family.</text>
</comment>
<evidence type="ECO:0000256" key="6">
    <source>
        <dbReference type="ARBA" id="ARBA00022552"/>
    </source>
</evidence>
<keyword evidence="9 12" id="KW-0949">S-adenosyl-L-methionine</keyword>
<feature type="domain" description="Ribosomal RNA small subunit methyltransferase E methyltransferase" evidence="13">
    <location>
        <begin position="72"/>
        <end position="242"/>
    </location>
</feature>
<dbReference type="PIRSF" id="PIRSF015601">
    <property type="entry name" value="MTase_slr0722"/>
    <property type="match status" value="1"/>
</dbReference>
<keyword evidence="16" id="KW-1185">Reference proteome</keyword>
<evidence type="ECO:0000256" key="1">
    <source>
        <dbReference type="ARBA" id="ARBA00004496"/>
    </source>
</evidence>
<evidence type="ECO:0000313" key="16">
    <source>
        <dbReference type="Proteomes" id="UP000195043"/>
    </source>
</evidence>
<protein>
    <recommendedName>
        <fullName evidence="4 12">Ribosomal RNA small subunit methyltransferase E</fullName>
        <ecNumber evidence="3 12">2.1.1.193</ecNumber>
    </recommendedName>
</protein>
<accession>A0A242AAJ2</accession>
<comment type="caution">
    <text evidence="15">The sequence shown here is derived from an EMBL/GenBank/DDBJ whole genome shotgun (WGS) entry which is preliminary data.</text>
</comment>
<dbReference type="PANTHER" id="PTHR30027:SF3">
    <property type="entry name" value="16S RRNA (URACIL(1498)-N(3))-METHYLTRANSFERASE"/>
    <property type="match status" value="1"/>
</dbReference>
<organism evidence="15 16">
    <name type="scientific">Candidatus Enterococcus testudinis</name>
    <dbReference type="NCBI Taxonomy" id="1834191"/>
    <lineage>
        <taxon>Bacteria</taxon>
        <taxon>Bacillati</taxon>
        <taxon>Bacillota</taxon>
        <taxon>Bacilli</taxon>
        <taxon>Lactobacillales</taxon>
        <taxon>Enterococcaceae</taxon>
        <taxon>Enterococcus</taxon>
    </lineage>
</organism>
<dbReference type="Gene3D" id="3.40.1280.10">
    <property type="match status" value="1"/>
</dbReference>
<dbReference type="SUPFAM" id="SSF88697">
    <property type="entry name" value="PUA domain-like"/>
    <property type="match status" value="1"/>
</dbReference>
<dbReference type="NCBIfam" id="NF008691">
    <property type="entry name" value="PRK11713.1-4"/>
    <property type="match status" value="1"/>
</dbReference>
<evidence type="ECO:0000256" key="7">
    <source>
        <dbReference type="ARBA" id="ARBA00022603"/>
    </source>
</evidence>
<dbReference type="CDD" id="cd18084">
    <property type="entry name" value="RsmE-like"/>
    <property type="match status" value="1"/>
</dbReference>
<dbReference type="GO" id="GO:0005737">
    <property type="term" value="C:cytoplasm"/>
    <property type="evidence" value="ECO:0007669"/>
    <property type="project" value="UniProtKB-SubCell"/>
</dbReference>
<evidence type="ECO:0000256" key="2">
    <source>
        <dbReference type="ARBA" id="ARBA00005528"/>
    </source>
</evidence>
<dbReference type="InterPro" id="IPR015947">
    <property type="entry name" value="PUA-like_sf"/>
</dbReference>
<evidence type="ECO:0000256" key="8">
    <source>
        <dbReference type="ARBA" id="ARBA00022679"/>
    </source>
</evidence>